<organism evidence="1">
    <name type="scientific">marine sediment metagenome</name>
    <dbReference type="NCBI Taxonomy" id="412755"/>
    <lineage>
        <taxon>unclassified sequences</taxon>
        <taxon>metagenomes</taxon>
        <taxon>ecological metagenomes</taxon>
    </lineage>
</organism>
<dbReference type="EMBL" id="LAZR01002903">
    <property type="protein sequence ID" value="KKN24171.1"/>
    <property type="molecule type" value="Genomic_DNA"/>
</dbReference>
<accession>A0A0F9RGG5</accession>
<name>A0A0F9RGG5_9ZZZZ</name>
<protein>
    <recommendedName>
        <fullName evidence="2">Protein NO VEIN C-terminal domain-containing protein</fullName>
    </recommendedName>
</protein>
<dbReference type="AlphaFoldDB" id="A0A0F9RGG5"/>
<sequence length="111" mass="12572">MASKREEAMGRRGERLVARMVKGARTRNRAPFDVVDFGAHVGYEVKTMSALSKDRKVNIRADSMARKIAFAEEYGLAMVLIVVLVIDRHNVEVFSGEMKRSVRVSQMERIS</sequence>
<evidence type="ECO:0000313" key="1">
    <source>
        <dbReference type="EMBL" id="KKN24171.1"/>
    </source>
</evidence>
<gene>
    <name evidence="1" type="ORF">LCGC14_0897370</name>
</gene>
<comment type="caution">
    <text evidence="1">The sequence shown here is derived from an EMBL/GenBank/DDBJ whole genome shotgun (WGS) entry which is preliminary data.</text>
</comment>
<proteinExistence type="predicted"/>
<evidence type="ECO:0008006" key="2">
    <source>
        <dbReference type="Google" id="ProtNLM"/>
    </source>
</evidence>
<reference evidence="1" key="1">
    <citation type="journal article" date="2015" name="Nature">
        <title>Complex archaea that bridge the gap between prokaryotes and eukaryotes.</title>
        <authorList>
            <person name="Spang A."/>
            <person name="Saw J.H."/>
            <person name="Jorgensen S.L."/>
            <person name="Zaremba-Niedzwiedzka K."/>
            <person name="Martijn J."/>
            <person name="Lind A.E."/>
            <person name="van Eijk R."/>
            <person name="Schleper C."/>
            <person name="Guy L."/>
            <person name="Ettema T.J."/>
        </authorList>
    </citation>
    <scope>NUCLEOTIDE SEQUENCE</scope>
</reference>